<protein>
    <submittedName>
        <fullName evidence="5">Fatty acid desaturase</fullName>
    </submittedName>
</protein>
<evidence type="ECO:0000259" key="4">
    <source>
        <dbReference type="Pfam" id="PF00487"/>
    </source>
</evidence>
<name>A0A964FHR7_9CYAN</name>
<keyword evidence="3" id="KW-0812">Transmembrane</keyword>
<feature type="transmembrane region" description="Helical" evidence="3">
    <location>
        <begin position="154"/>
        <end position="175"/>
    </location>
</feature>
<dbReference type="RefSeq" id="WP_229642481.1">
    <property type="nucleotide sequence ID" value="NZ_JADWDC010000080.1"/>
</dbReference>
<keyword evidence="6" id="KW-1185">Reference proteome</keyword>
<feature type="domain" description="Fatty acid desaturase" evidence="4">
    <location>
        <begin position="54"/>
        <end position="291"/>
    </location>
</feature>
<reference evidence="5" key="1">
    <citation type="journal article" date="2021" name="Antonie Van Leeuwenhoek">
        <title>Draft genome and description of Waterburya agarophytonicola gen. nov. sp. nov. (Pleurocapsales, Cyanobacteria): a seaweed symbiont.</title>
        <authorList>
            <person name="Bonthond G."/>
            <person name="Shalygin S."/>
            <person name="Bayer T."/>
            <person name="Weinberger F."/>
        </authorList>
    </citation>
    <scope>NUCLEOTIDE SEQUENCE</scope>
    <source>
        <strain evidence="5">KI4</strain>
    </source>
</reference>
<comment type="caution">
    <text evidence="5">The sequence shown here is derived from an EMBL/GenBank/DDBJ whole genome shotgun (WGS) entry which is preliminary data.</text>
</comment>
<evidence type="ECO:0000256" key="3">
    <source>
        <dbReference type="SAM" id="Phobius"/>
    </source>
</evidence>
<feature type="transmembrane region" description="Helical" evidence="3">
    <location>
        <begin position="214"/>
        <end position="231"/>
    </location>
</feature>
<evidence type="ECO:0000256" key="1">
    <source>
        <dbReference type="ARBA" id="ARBA00001954"/>
    </source>
</evidence>
<accession>A0A964FHR7</accession>
<dbReference type="GO" id="GO:0042284">
    <property type="term" value="F:sphingolipid delta-4 desaturase activity"/>
    <property type="evidence" value="ECO:0007669"/>
    <property type="project" value="TreeGrafter"/>
</dbReference>
<comment type="similarity">
    <text evidence="2">Belongs to the fatty acid desaturase type 2 family.</text>
</comment>
<feature type="transmembrane region" description="Helical" evidence="3">
    <location>
        <begin position="90"/>
        <end position="107"/>
    </location>
</feature>
<proteinExistence type="inferred from homology"/>
<organism evidence="5 6">
    <name type="scientific">Waterburya agarophytonicola KI4</name>
    <dbReference type="NCBI Taxonomy" id="2874699"/>
    <lineage>
        <taxon>Bacteria</taxon>
        <taxon>Bacillati</taxon>
        <taxon>Cyanobacteriota</taxon>
        <taxon>Cyanophyceae</taxon>
        <taxon>Pleurocapsales</taxon>
        <taxon>Hyellaceae</taxon>
        <taxon>Waterburya</taxon>
        <taxon>Waterburya agarophytonicola</taxon>
    </lineage>
</organism>
<dbReference type="PANTHER" id="PTHR12879:SF8">
    <property type="entry name" value="SPHINGOLIPID DELTA(4)-DESATURASE DES1"/>
    <property type="match status" value="1"/>
</dbReference>
<comment type="cofactor">
    <cofactor evidence="1">
        <name>Fe(2+)</name>
        <dbReference type="ChEBI" id="CHEBI:29033"/>
    </cofactor>
</comment>
<feature type="transmembrane region" description="Helical" evidence="3">
    <location>
        <begin position="55"/>
        <end position="78"/>
    </location>
</feature>
<feature type="transmembrane region" description="Helical" evidence="3">
    <location>
        <begin position="187"/>
        <end position="208"/>
    </location>
</feature>
<dbReference type="Pfam" id="PF00487">
    <property type="entry name" value="FA_desaturase"/>
    <property type="match status" value="1"/>
</dbReference>
<dbReference type="GO" id="GO:0046513">
    <property type="term" value="P:ceramide biosynthetic process"/>
    <property type="evidence" value="ECO:0007669"/>
    <property type="project" value="TreeGrafter"/>
</dbReference>
<dbReference type="GO" id="GO:0016020">
    <property type="term" value="C:membrane"/>
    <property type="evidence" value="ECO:0007669"/>
    <property type="project" value="GOC"/>
</dbReference>
<gene>
    <name evidence="5" type="ORF">I4641_20685</name>
</gene>
<dbReference type="InterPro" id="IPR005804">
    <property type="entry name" value="FA_desaturase_dom"/>
</dbReference>
<evidence type="ECO:0000256" key="2">
    <source>
        <dbReference type="ARBA" id="ARBA00008749"/>
    </source>
</evidence>
<dbReference type="AlphaFoldDB" id="A0A964FHR7"/>
<keyword evidence="3" id="KW-1133">Transmembrane helix</keyword>
<dbReference type="EMBL" id="JADWDC010000080">
    <property type="protein sequence ID" value="MCC0179381.1"/>
    <property type="molecule type" value="Genomic_DNA"/>
</dbReference>
<dbReference type="Proteomes" id="UP000729733">
    <property type="component" value="Unassembled WGS sequence"/>
</dbReference>
<dbReference type="PANTHER" id="PTHR12879">
    <property type="entry name" value="SPHINGOLIPID DELTA 4 DESATURASE/C-4 HYDROXYLASE PROTEIN DES2"/>
    <property type="match status" value="1"/>
</dbReference>
<feature type="transmembrane region" description="Helical" evidence="3">
    <location>
        <begin position="29"/>
        <end position="49"/>
    </location>
</feature>
<keyword evidence="3" id="KW-0472">Membrane</keyword>
<sequence>MSSDRQWHGSRSKKILQDHPEIKQYFGNYPLSIVFIIALVILQWSLAWLVKDLSWWQIGLIALFLGQFVLHSLSVFIHEAAHNLVFKGKLGNAVTLFIIELGSLSFGKSLTYVGKHGKSHHRHLNDYEQDYEWWDKKQAHFRSSNAYLRWGESLLHLFPGGVVLADLIIANIAPAESRNIQSAFKSPSLNIALISTSIFLYTCAWYYISWQAALYLFWSLTLMVGNWGITFKGQSIAEHNIYRDGKTYSTYRWTNIPFFNTGYHDEHHTFANIPWIHLPKVKKIAPEYFTNDNPYSYSEIWWLWAKSTFKPVYFNRYTPESNNSLSFKPSSLKVGN</sequence>
<evidence type="ECO:0000313" key="5">
    <source>
        <dbReference type="EMBL" id="MCC0179381.1"/>
    </source>
</evidence>
<evidence type="ECO:0000313" key="6">
    <source>
        <dbReference type="Proteomes" id="UP000729733"/>
    </source>
</evidence>